<comment type="caution">
    <text evidence="1">The sequence shown here is derived from an EMBL/GenBank/DDBJ whole genome shotgun (WGS) entry which is preliminary data.</text>
</comment>
<dbReference type="EMBL" id="JBHLUU010000114">
    <property type="protein sequence ID" value="MFC0476959.1"/>
    <property type="molecule type" value="Genomic_DNA"/>
</dbReference>
<name>A0ABV6KUF5_9BACI</name>
<gene>
    <name evidence="1" type="ORF">ACFFHF_17280</name>
</gene>
<evidence type="ECO:0000313" key="1">
    <source>
        <dbReference type="EMBL" id="MFC0476959.1"/>
    </source>
</evidence>
<accession>A0ABV6KUF5</accession>
<proteinExistence type="predicted"/>
<protein>
    <submittedName>
        <fullName evidence="1">Uncharacterized protein</fullName>
    </submittedName>
</protein>
<evidence type="ECO:0000313" key="2">
    <source>
        <dbReference type="Proteomes" id="UP001589738"/>
    </source>
</evidence>
<keyword evidence="2" id="KW-1185">Reference proteome</keyword>
<dbReference type="RefSeq" id="WP_377058701.1">
    <property type="nucleotide sequence ID" value="NZ_JBHLUU010000114.1"/>
</dbReference>
<dbReference type="Proteomes" id="UP001589738">
    <property type="component" value="Unassembled WGS sequence"/>
</dbReference>
<sequence length="136" mass="15833">MEEILIINERTSFLEGLSKLLEIKFGNVFGIIKRDSKDLKNFNDDTIPKLIIVDEVSNEDTEHFLSDMRKRGSKIVVMSLEANEIHHLDLDLYNGFLIKNMPTSDMIHVIRNILEYNEVYVHPDVGHFFLKKLTSK</sequence>
<reference evidence="1 2" key="1">
    <citation type="submission" date="2024-09" db="EMBL/GenBank/DDBJ databases">
        <authorList>
            <person name="Sun Q."/>
            <person name="Mori K."/>
        </authorList>
    </citation>
    <scope>NUCLEOTIDE SEQUENCE [LARGE SCALE GENOMIC DNA]</scope>
    <source>
        <strain evidence="1 2">CGMCC 1.9126</strain>
    </source>
</reference>
<organism evidence="1 2">
    <name type="scientific">Robertmurraya beringensis</name>
    <dbReference type="NCBI Taxonomy" id="641660"/>
    <lineage>
        <taxon>Bacteria</taxon>
        <taxon>Bacillati</taxon>
        <taxon>Bacillota</taxon>
        <taxon>Bacilli</taxon>
        <taxon>Bacillales</taxon>
        <taxon>Bacillaceae</taxon>
        <taxon>Robertmurraya</taxon>
    </lineage>
</organism>